<dbReference type="InterPro" id="IPR048280">
    <property type="entry name" value="COX6B-like"/>
</dbReference>
<dbReference type="Gene3D" id="1.10.10.140">
    <property type="entry name" value="Cytochrome c oxidase, subunit VIb"/>
    <property type="match status" value="1"/>
</dbReference>
<comment type="subcellular location">
    <subcellularLocation>
        <location evidence="1">Mitochondrion</location>
    </subcellularLocation>
</comment>
<dbReference type="Proteomes" id="UP000623129">
    <property type="component" value="Unassembled WGS sequence"/>
</dbReference>
<dbReference type="PROSITE" id="PS51808">
    <property type="entry name" value="CHCH"/>
    <property type="match status" value="1"/>
</dbReference>
<name>A0A833Q881_9POAL</name>
<proteinExistence type="predicted"/>
<sequence>MEGTENLLNPHDKMRGRSVNRVATGQQAPRPPHEPGTITDAPPLTPELTDESGRVVELKTAPLDARFPFANQTRHCYARYLEYHWCIKATGGESAECKKFARYYRSLCPTDWVSFIGHHNSIMKIVSNIHHGAVKVS</sequence>
<gene>
    <name evidence="5" type="ORF">FCM35_KLT14263</name>
</gene>
<protein>
    <submittedName>
        <fullName evidence="5">Cytochrome c oxidase subunit 6b-3-like protein</fullName>
    </submittedName>
</protein>
<dbReference type="PANTHER" id="PTHR46281:SF22">
    <property type="entry name" value="CYTOCHROME C OXIDASE SUBUNIT"/>
    <property type="match status" value="1"/>
</dbReference>
<dbReference type="InterPro" id="IPR003213">
    <property type="entry name" value="Cyt_c_oxidase_su6B"/>
</dbReference>
<dbReference type="PANTHER" id="PTHR46281">
    <property type="entry name" value="CYTOCHROME C OXIDASE SUBUNIT 6B"/>
    <property type="match status" value="1"/>
</dbReference>
<evidence type="ECO:0000313" key="5">
    <source>
        <dbReference type="EMBL" id="KAF3321010.1"/>
    </source>
</evidence>
<evidence type="ECO:0000313" key="6">
    <source>
        <dbReference type="Proteomes" id="UP000623129"/>
    </source>
</evidence>
<dbReference type="Pfam" id="PF02297">
    <property type="entry name" value="COX6B"/>
    <property type="match status" value="1"/>
</dbReference>
<feature type="region of interest" description="Disordered" evidence="4">
    <location>
        <begin position="1"/>
        <end position="52"/>
    </location>
</feature>
<keyword evidence="6" id="KW-1185">Reference proteome</keyword>
<keyword evidence="3" id="KW-1015">Disulfide bond</keyword>
<evidence type="ECO:0000256" key="4">
    <source>
        <dbReference type="SAM" id="MobiDB-lite"/>
    </source>
</evidence>
<organism evidence="5 6">
    <name type="scientific">Carex littledalei</name>
    <dbReference type="NCBI Taxonomy" id="544730"/>
    <lineage>
        <taxon>Eukaryota</taxon>
        <taxon>Viridiplantae</taxon>
        <taxon>Streptophyta</taxon>
        <taxon>Embryophyta</taxon>
        <taxon>Tracheophyta</taxon>
        <taxon>Spermatophyta</taxon>
        <taxon>Magnoliopsida</taxon>
        <taxon>Liliopsida</taxon>
        <taxon>Poales</taxon>
        <taxon>Cyperaceae</taxon>
        <taxon>Cyperoideae</taxon>
        <taxon>Cariceae</taxon>
        <taxon>Carex</taxon>
        <taxon>Carex subgen. Euthyceras</taxon>
    </lineage>
</organism>
<dbReference type="GO" id="GO:0045277">
    <property type="term" value="C:respiratory chain complex IV"/>
    <property type="evidence" value="ECO:0007669"/>
    <property type="project" value="InterPro"/>
</dbReference>
<dbReference type="EMBL" id="SWLB01000027">
    <property type="protein sequence ID" value="KAF3321010.1"/>
    <property type="molecule type" value="Genomic_DNA"/>
</dbReference>
<reference evidence="5" key="1">
    <citation type="submission" date="2020-01" db="EMBL/GenBank/DDBJ databases">
        <title>Genome sequence of Kobresia littledalei, the first chromosome-level genome in the family Cyperaceae.</title>
        <authorList>
            <person name="Qu G."/>
        </authorList>
    </citation>
    <scope>NUCLEOTIDE SEQUENCE</scope>
    <source>
        <strain evidence="5">C.B.Clarke</strain>
        <tissue evidence="5">Leaf</tissue>
    </source>
</reference>
<evidence type="ECO:0000256" key="3">
    <source>
        <dbReference type="ARBA" id="ARBA00023157"/>
    </source>
</evidence>
<accession>A0A833Q881</accession>
<dbReference type="CDD" id="cd00926">
    <property type="entry name" value="Cyt_c_Oxidase_VIb"/>
    <property type="match status" value="1"/>
</dbReference>
<dbReference type="OrthoDB" id="1107506at2759"/>
<dbReference type="SUPFAM" id="SSF47694">
    <property type="entry name" value="Cytochrome c oxidase subunit h"/>
    <property type="match status" value="1"/>
</dbReference>
<dbReference type="AlphaFoldDB" id="A0A833Q881"/>
<comment type="caution">
    <text evidence="5">The sequence shown here is derived from an EMBL/GenBank/DDBJ whole genome shotgun (WGS) entry which is preliminary data.</text>
</comment>
<evidence type="ECO:0000256" key="1">
    <source>
        <dbReference type="ARBA" id="ARBA00004173"/>
    </source>
</evidence>
<evidence type="ECO:0000256" key="2">
    <source>
        <dbReference type="ARBA" id="ARBA00023128"/>
    </source>
</evidence>
<dbReference type="InterPro" id="IPR036549">
    <property type="entry name" value="CX6/COA6-like_sf"/>
</dbReference>
<keyword evidence="2" id="KW-0496">Mitochondrion</keyword>
<dbReference type="GO" id="GO:0005739">
    <property type="term" value="C:mitochondrion"/>
    <property type="evidence" value="ECO:0007669"/>
    <property type="project" value="UniProtKB-SubCell"/>
</dbReference>